<evidence type="ECO:0000313" key="2">
    <source>
        <dbReference type="Proteomes" id="UP001595898"/>
    </source>
</evidence>
<dbReference type="AlphaFoldDB" id="A0ABD5PSH7"/>
<reference evidence="1 2" key="1">
    <citation type="journal article" date="2019" name="Int. J. Syst. Evol. Microbiol.">
        <title>The Global Catalogue of Microorganisms (GCM) 10K type strain sequencing project: providing services to taxonomists for standard genome sequencing and annotation.</title>
        <authorList>
            <consortium name="The Broad Institute Genomics Platform"/>
            <consortium name="The Broad Institute Genome Sequencing Center for Infectious Disease"/>
            <person name="Wu L."/>
            <person name="Ma J."/>
        </authorList>
    </citation>
    <scope>NUCLEOTIDE SEQUENCE [LARGE SCALE GENOMIC DNA]</scope>
    <source>
        <strain evidence="1 2">WLHS5</strain>
    </source>
</reference>
<organism evidence="1 2">
    <name type="scientific">Halosolutus amylolyticus</name>
    <dbReference type="NCBI Taxonomy" id="2932267"/>
    <lineage>
        <taxon>Archaea</taxon>
        <taxon>Methanobacteriati</taxon>
        <taxon>Methanobacteriota</taxon>
        <taxon>Stenosarchaea group</taxon>
        <taxon>Halobacteria</taxon>
        <taxon>Halobacteriales</taxon>
        <taxon>Natrialbaceae</taxon>
        <taxon>Halosolutus</taxon>
    </lineage>
</organism>
<protein>
    <submittedName>
        <fullName evidence="1">Uncharacterized protein</fullName>
    </submittedName>
</protein>
<comment type="caution">
    <text evidence="1">The sequence shown here is derived from an EMBL/GenBank/DDBJ whole genome shotgun (WGS) entry which is preliminary data.</text>
</comment>
<keyword evidence="2" id="KW-1185">Reference proteome</keyword>
<dbReference type="EMBL" id="JBHSFA010000007">
    <property type="protein sequence ID" value="MFC4543398.1"/>
    <property type="molecule type" value="Genomic_DNA"/>
</dbReference>
<proteinExistence type="predicted"/>
<dbReference type="RefSeq" id="WP_250139926.1">
    <property type="nucleotide sequence ID" value="NZ_JALIQP010000002.1"/>
</dbReference>
<accession>A0ABD5PSH7</accession>
<sequence length="107" mass="12221">MATHAPENGGDAGAELPDVVPFSLPYLSRLSWELGSRVVDDDESTRHSEWERTGSSWTLTVFRVTDNTVLLKIRTPVGRERFYGAARSDLQTVLPRLEETPYWDRRE</sequence>
<evidence type="ECO:0000313" key="1">
    <source>
        <dbReference type="EMBL" id="MFC4543398.1"/>
    </source>
</evidence>
<gene>
    <name evidence="1" type="ORF">ACFO5R_15820</name>
</gene>
<dbReference type="Proteomes" id="UP001595898">
    <property type="component" value="Unassembled WGS sequence"/>
</dbReference>
<name>A0ABD5PSH7_9EURY</name>